<proteinExistence type="predicted"/>
<accession>A0ABR2DPB7</accession>
<evidence type="ECO:0000313" key="1">
    <source>
        <dbReference type="EMBL" id="KAK8543271.1"/>
    </source>
</evidence>
<reference evidence="1 2" key="1">
    <citation type="journal article" date="2024" name="G3 (Bethesda)">
        <title>Genome assembly of Hibiscus sabdariffa L. provides insights into metabolisms of medicinal natural products.</title>
        <authorList>
            <person name="Kim T."/>
        </authorList>
    </citation>
    <scope>NUCLEOTIDE SEQUENCE [LARGE SCALE GENOMIC DNA]</scope>
    <source>
        <strain evidence="1">TK-2024</strain>
        <tissue evidence="1">Old leaves</tissue>
    </source>
</reference>
<gene>
    <name evidence="1" type="ORF">V6N12_015831</name>
</gene>
<keyword evidence="2" id="KW-1185">Reference proteome</keyword>
<comment type="caution">
    <text evidence="1">The sequence shown here is derived from an EMBL/GenBank/DDBJ whole genome shotgun (WGS) entry which is preliminary data.</text>
</comment>
<evidence type="ECO:0000313" key="2">
    <source>
        <dbReference type="Proteomes" id="UP001472677"/>
    </source>
</evidence>
<organism evidence="1 2">
    <name type="scientific">Hibiscus sabdariffa</name>
    <name type="common">roselle</name>
    <dbReference type="NCBI Taxonomy" id="183260"/>
    <lineage>
        <taxon>Eukaryota</taxon>
        <taxon>Viridiplantae</taxon>
        <taxon>Streptophyta</taxon>
        <taxon>Embryophyta</taxon>
        <taxon>Tracheophyta</taxon>
        <taxon>Spermatophyta</taxon>
        <taxon>Magnoliopsida</taxon>
        <taxon>eudicotyledons</taxon>
        <taxon>Gunneridae</taxon>
        <taxon>Pentapetalae</taxon>
        <taxon>rosids</taxon>
        <taxon>malvids</taxon>
        <taxon>Malvales</taxon>
        <taxon>Malvaceae</taxon>
        <taxon>Malvoideae</taxon>
        <taxon>Hibiscus</taxon>
    </lineage>
</organism>
<dbReference type="EMBL" id="JBBPBM010000024">
    <property type="protein sequence ID" value="KAK8543271.1"/>
    <property type="molecule type" value="Genomic_DNA"/>
</dbReference>
<sequence>MPDLGNLSQSSSPSLSLRPNLKLLSVDSADSIDAFDPATLKSLAVSCKWGQSLVQKRVACNADGNKVLKKVKKGSNGKVLEDYLRDWVQRKMESGLPQSCYFLPFLVGAKRLV</sequence>
<dbReference type="Proteomes" id="UP001472677">
    <property type="component" value="Unassembled WGS sequence"/>
</dbReference>
<name>A0ABR2DPB7_9ROSI</name>
<protein>
    <submittedName>
        <fullName evidence="1">Uncharacterized protein</fullName>
    </submittedName>
</protein>